<name>A0A413R7N4_9FIRM</name>
<proteinExistence type="predicted"/>
<dbReference type="InterPro" id="IPR011989">
    <property type="entry name" value="ARM-like"/>
</dbReference>
<dbReference type="EMBL" id="QRHR01000008">
    <property type="protein sequence ID" value="RHF88189.1"/>
    <property type="molecule type" value="Genomic_DNA"/>
</dbReference>
<dbReference type="EMBL" id="QSFD01000007">
    <property type="protein sequence ID" value="RHA18072.1"/>
    <property type="molecule type" value="Genomic_DNA"/>
</dbReference>
<sequence length="230" mass="26530">MMDKDQFLMELYEEAYEIGISDEQMGKLKEIANEDDSFNRAMVAKILVNSESEEGEEILLKLTHDKDSLVRAEACDSLCIGETMETYERLRKLSEKDRVGLVRGYATISLSDISEGLNMQSDTIKFLESKLDVEKVVFVRINLYTALYKMGKREYLKQLVQLLDAPRYQNRGAVANSLGEILDETNEEEILKILLEHKKTEKSYLVVSIIENVIKEYEEYSDEIKNKKGM</sequence>
<dbReference type="AlphaFoldDB" id="A0A413R7N4"/>
<dbReference type="InterPro" id="IPR016024">
    <property type="entry name" value="ARM-type_fold"/>
</dbReference>
<accession>A0A413R7N4</accession>
<evidence type="ECO:0000313" key="2">
    <source>
        <dbReference type="EMBL" id="RHA53690.1"/>
    </source>
</evidence>
<dbReference type="SUPFAM" id="SSF48371">
    <property type="entry name" value="ARM repeat"/>
    <property type="match status" value="1"/>
</dbReference>
<dbReference type="Gene3D" id="1.25.10.10">
    <property type="entry name" value="Leucine-rich Repeat Variant"/>
    <property type="match status" value="1"/>
</dbReference>
<evidence type="ECO:0000313" key="5">
    <source>
        <dbReference type="Proteomes" id="UP000284779"/>
    </source>
</evidence>
<dbReference type="RefSeq" id="WP_117900604.1">
    <property type="nucleotide sequence ID" value="NZ_CAUBDO010000025.1"/>
</dbReference>
<keyword evidence="5" id="KW-1185">Reference proteome</keyword>
<dbReference type="EMBL" id="QSFO01000009">
    <property type="protein sequence ID" value="RHA53690.1"/>
    <property type="molecule type" value="Genomic_DNA"/>
</dbReference>
<comment type="caution">
    <text evidence="1">The sequence shown here is derived from an EMBL/GenBank/DDBJ whole genome shotgun (WGS) entry which is preliminary data.</text>
</comment>
<dbReference type="Pfam" id="PF13646">
    <property type="entry name" value="HEAT_2"/>
    <property type="match status" value="1"/>
</dbReference>
<dbReference type="Proteomes" id="UP000284598">
    <property type="component" value="Unassembled WGS sequence"/>
</dbReference>
<dbReference type="Proteomes" id="UP000286186">
    <property type="component" value="Unassembled WGS sequence"/>
</dbReference>
<evidence type="ECO:0000313" key="4">
    <source>
        <dbReference type="Proteomes" id="UP000284598"/>
    </source>
</evidence>
<reference evidence="4 5" key="1">
    <citation type="submission" date="2018-08" db="EMBL/GenBank/DDBJ databases">
        <title>A genome reference for cultivated species of the human gut microbiota.</title>
        <authorList>
            <person name="Zou Y."/>
            <person name="Xue W."/>
            <person name="Luo G."/>
        </authorList>
    </citation>
    <scope>NUCLEOTIDE SEQUENCE [LARGE SCALE GENOMIC DNA]</scope>
    <source>
        <strain evidence="3 6">AM23-22</strain>
        <strain evidence="2 4">AM43-2</strain>
        <strain evidence="1 5">AM44-11BH</strain>
    </source>
</reference>
<evidence type="ECO:0000313" key="1">
    <source>
        <dbReference type="EMBL" id="RHA18072.1"/>
    </source>
</evidence>
<protein>
    <submittedName>
        <fullName evidence="1">HEAT repeat domain-containing protein</fullName>
    </submittedName>
</protein>
<evidence type="ECO:0000313" key="3">
    <source>
        <dbReference type="EMBL" id="RHF88189.1"/>
    </source>
</evidence>
<organism evidence="1 5">
    <name type="scientific">Eubacterium ventriosum</name>
    <dbReference type="NCBI Taxonomy" id="39496"/>
    <lineage>
        <taxon>Bacteria</taxon>
        <taxon>Bacillati</taxon>
        <taxon>Bacillota</taxon>
        <taxon>Clostridia</taxon>
        <taxon>Eubacteriales</taxon>
        <taxon>Eubacteriaceae</taxon>
        <taxon>Eubacterium</taxon>
    </lineage>
</organism>
<dbReference type="Proteomes" id="UP000284779">
    <property type="component" value="Unassembled WGS sequence"/>
</dbReference>
<gene>
    <name evidence="3" type="ORF">DW652_09185</name>
    <name evidence="2" type="ORF">DW929_08545</name>
    <name evidence="1" type="ORF">DW944_08385</name>
</gene>
<evidence type="ECO:0000313" key="6">
    <source>
        <dbReference type="Proteomes" id="UP000286186"/>
    </source>
</evidence>